<evidence type="ECO:0000256" key="6">
    <source>
        <dbReference type="ARBA" id="ARBA00022840"/>
    </source>
</evidence>
<dbReference type="AlphaFoldDB" id="A0A4R7J8J2"/>
<evidence type="ECO:0000256" key="9">
    <source>
        <dbReference type="PIRNR" id="PIRNR003128"/>
    </source>
</evidence>
<comment type="similarity">
    <text evidence="2 9">Belongs to the RecN family.</text>
</comment>
<gene>
    <name evidence="11" type="ORF">CLV29_0707</name>
</gene>
<keyword evidence="7 9" id="KW-0234">DNA repair</keyword>
<evidence type="ECO:0000313" key="12">
    <source>
        <dbReference type="Proteomes" id="UP000295371"/>
    </source>
</evidence>
<sequence>MITEVRIANLGVIAESVLEPHRGLTVLTGETGAGKTMIVSSLGMLLGERTDSGRVRGGTDRAVVEGRFDLSGLSSELLQAVADAGGEPDGDELLISRQVSAAGRSRAFVGGSQTNLQTLQQISSELITIHGQSGQIELGRSSRQREILDSFAGPELLQLRTQYHDHFVAHRDALAELAQLQADAQARAREADLLRFGIAEIDQVAPEPGEDSALRAEAARLTDIDDLRIAAQQATRALAGDDEDPGAGALAALTAADTSLRQLAGSDAAAAELVDRISELLVGAQDLTGEVSRYADSLSADPQRLAAVMDRTAALTSLTRKYGVDIDAVLAWRADSAQALEGLDGSEDRIAELQEVIAQTEPVVDRLAADLTAARREAAERIAGQVGPELAALAMPHAQLTFSVTPAERGPWGADRIELLLAANPGQAPQPLAKAASGGELSRIRLALEAVLTDAGIGTGGTVVFDEVDAGVGGAVGLEIGRRLSAMAATSQVIVVTHLAQVAAFADRHFVIAKSSDGQVTTSGLVEVTDAEREAELARMMAGLSETGTARAHARELLAEAGQG</sequence>
<evidence type="ECO:0000256" key="4">
    <source>
        <dbReference type="ARBA" id="ARBA00022741"/>
    </source>
</evidence>
<protein>
    <recommendedName>
        <fullName evidence="3 9">DNA repair protein RecN</fullName>
    </recommendedName>
    <alternativeName>
        <fullName evidence="8 9">Recombination protein N</fullName>
    </alternativeName>
</protein>
<dbReference type="Proteomes" id="UP000295371">
    <property type="component" value="Unassembled WGS sequence"/>
</dbReference>
<comment type="caution">
    <text evidence="11">The sequence shown here is derived from an EMBL/GenBank/DDBJ whole genome shotgun (WGS) entry which is preliminary data.</text>
</comment>
<keyword evidence="5 9" id="KW-0227">DNA damage</keyword>
<feature type="domain" description="RecF/RecN/SMC N-terminal" evidence="10">
    <location>
        <begin position="2"/>
        <end position="518"/>
    </location>
</feature>
<comment type="function">
    <text evidence="1 9">May be involved in recombinational repair of damaged DNA.</text>
</comment>
<reference evidence="11 12" key="1">
    <citation type="submission" date="2019-03" db="EMBL/GenBank/DDBJ databases">
        <title>Genomic Encyclopedia of Archaeal and Bacterial Type Strains, Phase II (KMG-II): from individual species to whole genera.</title>
        <authorList>
            <person name="Goeker M."/>
        </authorList>
    </citation>
    <scope>NUCLEOTIDE SEQUENCE [LARGE SCALE GENOMIC DNA]</scope>
    <source>
        <strain evidence="11 12">DSM 24323</strain>
    </source>
</reference>
<dbReference type="GO" id="GO:0005524">
    <property type="term" value="F:ATP binding"/>
    <property type="evidence" value="ECO:0007669"/>
    <property type="project" value="UniProtKB-KW"/>
</dbReference>
<dbReference type="GO" id="GO:0009432">
    <property type="term" value="P:SOS response"/>
    <property type="evidence" value="ECO:0007669"/>
    <property type="project" value="TreeGrafter"/>
</dbReference>
<dbReference type="InterPro" id="IPR003395">
    <property type="entry name" value="RecF/RecN/SMC_N"/>
</dbReference>
<evidence type="ECO:0000256" key="3">
    <source>
        <dbReference type="ARBA" id="ARBA00021315"/>
    </source>
</evidence>
<dbReference type="OrthoDB" id="9806954at2"/>
<dbReference type="NCBIfam" id="TIGR00634">
    <property type="entry name" value="recN"/>
    <property type="match status" value="1"/>
</dbReference>
<keyword evidence="12" id="KW-1185">Reference proteome</keyword>
<name>A0A4R7J8J2_9ACTN</name>
<evidence type="ECO:0000313" key="11">
    <source>
        <dbReference type="EMBL" id="TDT33106.1"/>
    </source>
</evidence>
<dbReference type="GO" id="GO:0006281">
    <property type="term" value="P:DNA repair"/>
    <property type="evidence" value="ECO:0007669"/>
    <property type="project" value="UniProtKB-KW"/>
</dbReference>
<dbReference type="InterPro" id="IPR004604">
    <property type="entry name" value="DNA_recomb/repair_RecN"/>
</dbReference>
<dbReference type="PANTHER" id="PTHR11059">
    <property type="entry name" value="DNA REPAIR PROTEIN RECN"/>
    <property type="match status" value="1"/>
</dbReference>
<evidence type="ECO:0000256" key="7">
    <source>
        <dbReference type="ARBA" id="ARBA00023204"/>
    </source>
</evidence>
<dbReference type="PANTHER" id="PTHR11059:SF0">
    <property type="entry name" value="DNA REPAIR PROTEIN RECN"/>
    <property type="match status" value="1"/>
</dbReference>
<organism evidence="11 12">
    <name type="scientific">Naumannella halotolerans</name>
    <dbReference type="NCBI Taxonomy" id="993414"/>
    <lineage>
        <taxon>Bacteria</taxon>
        <taxon>Bacillati</taxon>
        <taxon>Actinomycetota</taxon>
        <taxon>Actinomycetes</taxon>
        <taxon>Propionibacteriales</taxon>
        <taxon>Propionibacteriaceae</taxon>
        <taxon>Naumannella</taxon>
    </lineage>
</organism>
<dbReference type="GO" id="GO:0043590">
    <property type="term" value="C:bacterial nucleoid"/>
    <property type="evidence" value="ECO:0007669"/>
    <property type="project" value="TreeGrafter"/>
</dbReference>
<keyword evidence="4" id="KW-0547">Nucleotide-binding</keyword>
<evidence type="ECO:0000256" key="1">
    <source>
        <dbReference type="ARBA" id="ARBA00003618"/>
    </source>
</evidence>
<evidence type="ECO:0000256" key="8">
    <source>
        <dbReference type="ARBA" id="ARBA00033408"/>
    </source>
</evidence>
<evidence type="ECO:0000256" key="5">
    <source>
        <dbReference type="ARBA" id="ARBA00022763"/>
    </source>
</evidence>
<dbReference type="CDD" id="cd03241">
    <property type="entry name" value="ABC_RecN"/>
    <property type="match status" value="2"/>
</dbReference>
<dbReference type="PIRSF" id="PIRSF003128">
    <property type="entry name" value="RecN"/>
    <property type="match status" value="1"/>
</dbReference>
<proteinExistence type="inferred from homology"/>
<dbReference type="Pfam" id="PF02463">
    <property type="entry name" value="SMC_N"/>
    <property type="match status" value="1"/>
</dbReference>
<dbReference type="Gene3D" id="3.40.50.300">
    <property type="entry name" value="P-loop containing nucleotide triphosphate hydrolases"/>
    <property type="match status" value="2"/>
</dbReference>
<accession>A0A4R7J8J2</accession>
<evidence type="ECO:0000259" key="10">
    <source>
        <dbReference type="Pfam" id="PF02463"/>
    </source>
</evidence>
<dbReference type="InterPro" id="IPR027417">
    <property type="entry name" value="P-loop_NTPase"/>
</dbReference>
<dbReference type="GO" id="GO:0006310">
    <property type="term" value="P:DNA recombination"/>
    <property type="evidence" value="ECO:0007669"/>
    <property type="project" value="InterPro"/>
</dbReference>
<evidence type="ECO:0000256" key="2">
    <source>
        <dbReference type="ARBA" id="ARBA00009441"/>
    </source>
</evidence>
<dbReference type="EMBL" id="SOAW01000001">
    <property type="protein sequence ID" value="TDT33106.1"/>
    <property type="molecule type" value="Genomic_DNA"/>
</dbReference>
<dbReference type="RefSeq" id="WP_133753670.1">
    <property type="nucleotide sequence ID" value="NZ_SOAW01000001.1"/>
</dbReference>
<dbReference type="SUPFAM" id="SSF52540">
    <property type="entry name" value="P-loop containing nucleoside triphosphate hydrolases"/>
    <property type="match status" value="2"/>
</dbReference>
<keyword evidence="6" id="KW-0067">ATP-binding</keyword>